<reference evidence="2" key="1">
    <citation type="journal article" date="2013" name="Environ. Microbiol.">
        <title>Microbiota from the distal guts of lean and obese adolescents exhibit partial functional redundancy besides clear differences in community structure.</title>
        <authorList>
            <person name="Ferrer M."/>
            <person name="Ruiz A."/>
            <person name="Lanza F."/>
            <person name="Haange S.B."/>
            <person name="Oberbach A."/>
            <person name="Till H."/>
            <person name="Bargiela R."/>
            <person name="Campoy C."/>
            <person name="Segura M.T."/>
            <person name="Richter M."/>
            <person name="von Bergen M."/>
            <person name="Seifert J."/>
            <person name="Suarez A."/>
        </authorList>
    </citation>
    <scope>NUCLEOTIDE SEQUENCE</scope>
</reference>
<dbReference type="Pfam" id="PF08299">
    <property type="entry name" value="Bac_DnaA_C"/>
    <property type="match status" value="1"/>
</dbReference>
<proteinExistence type="predicted"/>
<sequence>DRPPKEIKTLEDRLRSRFEQDLIADIQPPDLETRIAIIKRKAELDGVEISDEVCEYVASKIKANIRQLEGTVKKIKAKYYLDGEKPTINSVQGIISDILNNDAPPEVTVERIIDEVARTYGVSADEIRSQKNRSANISNARHIAIYVTRELTTLSMVAIGEEFGNRHYSTIIYTIQKVQKMMEKDRKVKEIIDDTIKNIRDR</sequence>
<dbReference type="AlphaFoldDB" id="K1TPW3"/>
<organism evidence="2">
    <name type="scientific">human gut metagenome</name>
    <dbReference type="NCBI Taxonomy" id="408170"/>
    <lineage>
        <taxon>unclassified sequences</taxon>
        <taxon>metagenomes</taxon>
        <taxon>organismal metagenomes</taxon>
    </lineage>
</organism>
<dbReference type="PANTHER" id="PTHR30050:SF2">
    <property type="entry name" value="CHROMOSOMAL REPLICATION INITIATOR PROTEIN DNAA"/>
    <property type="match status" value="1"/>
</dbReference>
<dbReference type="SUPFAM" id="SSF48295">
    <property type="entry name" value="TrpR-like"/>
    <property type="match status" value="1"/>
</dbReference>
<dbReference type="Gene3D" id="1.10.8.60">
    <property type="match status" value="1"/>
</dbReference>
<name>K1TPW3_9ZZZZ</name>
<dbReference type="GO" id="GO:0005886">
    <property type="term" value="C:plasma membrane"/>
    <property type="evidence" value="ECO:0007669"/>
    <property type="project" value="TreeGrafter"/>
</dbReference>
<dbReference type="GO" id="GO:0005524">
    <property type="term" value="F:ATP binding"/>
    <property type="evidence" value="ECO:0007669"/>
    <property type="project" value="InterPro"/>
</dbReference>
<accession>K1TPW3</accession>
<dbReference type="InterPro" id="IPR027417">
    <property type="entry name" value="P-loop_NTPase"/>
</dbReference>
<dbReference type="GO" id="GO:0006270">
    <property type="term" value="P:DNA replication initiation"/>
    <property type="evidence" value="ECO:0007669"/>
    <property type="project" value="InterPro"/>
</dbReference>
<evidence type="ECO:0000259" key="1">
    <source>
        <dbReference type="SMART" id="SM00760"/>
    </source>
</evidence>
<feature type="non-terminal residue" evidence="2">
    <location>
        <position position="1"/>
    </location>
</feature>
<dbReference type="EMBL" id="AJWZ01002915">
    <property type="protein sequence ID" value="EKC69649.1"/>
    <property type="molecule type" value="Genomic_DNA"/>
</dbReference>
<dbReference type="Gene3D" id="1.10.1750.10">
    <property type="match status" value="1"/>
</dbReference>
<dbReference type="GO" id="GO:0006275">
    <property type="term" value="P:regulation of DNA replication"/>
    <property type="evidence" value="ECO:0007669"/>
    <property type="project" value="InterPro"/>
</dbReference>
<dbReference type="SUPFAM" id="SSF52540">
    <property type="entry name" value="P-loop containing nucleoside triphosphate hydrolases"/>
    <property type="match status" value="1"/>
</dbReference>
<comment type="caution">
    <text evidence="2">The sequence shown here is derived from an EMBL/GenBank/DDBJ whole genome shotgun (WGS) entry which is preliminary data.</text>
</comment>
<feature type="domain" description="Chromosomal replication initiator DnaA C-terminal" evidence="1">
    <location>
        <begin position="108"/>
        <end position="178"/>
    </location>
</feature>
<dbReference type="PANTHER" id="PTHR30050">
    <property type="entry name" value="CHROMOSOMAL REPLICATION INITIATOR PROTEIN DNAA"/>
    <property type="match status" value="1"/>
</dbReference>
<gene>
    <name evidence="2" type="ORF">OBE_04308</name>
</gene>
<evidence type="ECO:0000313" key="2">
    <source>
        <dbReference type="EMBL" id="EKC69649.1"/>
    </source>
</evidence>
<protein>
    <submittedName>
        <fullName evidence="2">Chromosomal replication initiator protein DnaA</fullName>
    </submittedName>
</protein>
<dbReference type="InterPro" id="IPR010921">
    <property type="entry name" value="Trp_repressor/repl_initiator"/>
</dbReference>
<dbReference type="SMART" id="SM00760">
    <property type="entry name" value="Bac_DnaA_C"/>
    <property type="match status" value="1"/>
</dbReference>
<dbReference type="GO" id="GO:0003688">
    <property type="term" value="F:DNA replication origin binding"/>
    <property type="evidence" value="ECO:0007669"/>
    <property type="project" value="TreeGrafter"/>
</dbReference>
<dbReference type="CDD" id="cd06571">
    <property type="entry name" value="Bac_DnaA_C"/>
    <property type="match status" value="1"/>
</dbReference>
<dbReference type="InterPro" id="IPR013159">
    <property type="entry name" value="DnaA_C"/>
</dbReference>